<dbReference type="InterPro" id="IPR018948">
    <property type="entry name" value="GTP-bd_TrmE_N"/>
</dbReference>
<dbReference type="CDD" id="cd14858">
    <property type="entry name" value="TrmE_N"/>
    <property type="match status" value="1"/>
</dbReference>
<gene>
    <name evidence="4" type="ORF">TELCIR_06847</name>
</gene>
<dbReference type="GO" id="GO:0030488">
    <property type="term" value="P:tRNA methylation"/>
    <property type="evidence" value="ECO:0007669"/>
    <property type="project" value="TreeGrafter"/>
</dbReference>
<evidence type="ECO:0000259" key="2">
    <source>
        <dbReference type="Pfam" id="PF10396"/>
    </source>
</evidence>
<reference evidence="4 5" key="1">
    <citation type="submission" date="2015-09" db="EMBL/GenBank/DDBJ databases">
        <title>Draft genome of the parasitic nematode Teladorsagia circumcincta isolate WARC Sus (inbred).</title>
        <authorList>
            <person name="Mitreva M."/>
        </authorList>
    </citation>
    <scope>NUCLEOTIDE SEQUENCE [LARGE SCALE GENOMIC DNA]</scope>
    <source>
        <strain evidence="4 5">S</strain>
    </source>
</reference>
<evidence type="ECO:0000259" key="3">
    <source>
        <dbReference type="Pfam" id="PF12631"/>
    </source>
</evidence>
<dbReference type="CDD" id="cd04164">
    <property type="entry name" value="trmE"/>
    <property type="match status" value="1"/>
</dbReference>
<dbReference type="InterPro" id="IPR027417">
    <property type="entry name" value="P-loop_NTPase"/>
</dbReference>
<protein>
    <recommendedName>
        <fullName evidence="6">tRNA modification GTPase TrmE</fullName>
    </recommendedName>
</protein>
<evidence type="ECO:0000259" key="1">
    <source>
        <dbReference type="Pfam" id="PF01926"/>
    </source>
</evidence>
<accession>A0A2G9ULX4</accession>
<dbReference type="PANTHER" id="PTHR42714">
    <property type="entry name" value="TRNA MODIFICATION GTPASE GTPBP3"/>
    <property type="match status" value="1"/>
</dbReference>
<evidence type="ECO:0000313" key="4">
    <source>
        <dbReference type="EMBL" id="PIO71258.1"/>
    </source>
</evidence>
<dbReference type="InterPro" id="IPR027266">
    <property type="entry name" value="TrmE/GcvT-like"/>
</dbReference>
<dbReference type="Pfam" id="PF01926">
    <property type="entry name" value="MMR_HSR1"/>
    <property type="match status" value="1"/>
</dbReference>
<dbReference type="Gene3D" id="1.20.120.430">
    <property type="entry name" value="tRNA modification GTPase MnmE domain 2"/>
    <property type="match status" value="1"/>
</dbReference>
<organism evidence="4 5">
    <name type="scientific">Teladorsagia circumcincta</name>
    <name type="common">Brown stomach worm</name>
    <name type="synonym">Ostertagia circumcincta</name>
    <dbReference type="NCBI Taxonomy" id="45464"/>
    <lineage>
        <taxon>Eukaryota</taxon>
        <taxon>Metazoa</taxon>
        <taxon>Ecdysozoa</taxon>
        <taxon>Nematoda</taxon>
        <taxon>Chromadorea</taxon>
        <taxon>Rhabditida</taxon>
        <taxon>Rhabditina</taxon>
        <taxon>Rhabditomorpha</taxon>
        <taxon>Strongyloidea</taxon>
        <taxon>Trichostrongylidae</taxon>
        <taxon>Teladorsagia</taxon>
    </lineage>
</organism>
<dbReference type="SUPFAM" id="SSF52540">
    <property type="entry name" value="P-loop containing nucleoside triphosphate hydrolases"/>
    <property type="match status" value="1"/>
</dbReference>
<dbReference type="Pfam" id="PF12631">
    <property type="entry name" value="MnmE_helical"/>
    <property type="match status" value="1"/>
</dbReference>
<proteinExistence type="predicted"/>
<feature type="domain" description="GTP-binding protein TrmE N-terminal" evidence="2">
    <location>
        <begin position="23"/>
        <end position="74"/>
    </location>
</feature>
<evidence type="ECO:0008006" key="6">
    <source>
        <dbReference type="Google" id="ProtNLM"/>
    </source>
</evidence>
<dbReference type="GO" id="GO:0002098">
    <property type="term" value="P:tRNA wobble uridine modification"/>
    <property type="evidence" value="ECO:0007669"/>
    <property type="project" value="TreeGrafter"/>
</dbReference>
<dbReference type="Proteomes" id="UP000230423">
    <property type="component" value="Unassembled WGS sequence"/>
</dbReference>
<feature type="domain" description="MnmE helical" evidence="3">
    <location>
        <begin position="78"/>
        <end position="352"/>
    </location>
</feature>
<feature type="domain" description="G" evidence="1">
    <location>
        <begin position="131"/>
        <end position="210"/>
    </location>
</feature>
<dbReference type="GO" id="GO:0005525">
    <property type="term" value="F:GTP binding"/>
    <property type="evidence" value="ECO:0007669"/>
    <property type="project" value="InterPro"/>
</dbReference>
<dbReference type="Pfam" id="PF10396">
    <property type="entry name" value="TrmE_N"/>
    <property type="match status" value="1"/>
</dbReference>
<dbReference type="Gene3D" id="3.30.1360.120">
    <property type="entry name" value="Probable tRNA modification gtpase trme, domain 1"/>
    <property type="match status" value="1"/>
</dbReference>
<dbReference type="AlphaFoldDB" id="A0A2G9ULX4"/>
<dbReference type="PANTHER" id="PTHR42714:SF2">
    <property type="entry name" value="TRNA MODIFICATION GTPASE GTPBP3, MITOCHONDRIAL"/>
    <property type="match status" value="1"/>
</dbReference>
<dbReference type="EMBL" id="KZ346005">
    <property type="protein sequence ID" value="PIO71258.1"/>
    <property type="molecule type" value="Genomic_DNA"/>
</dbReference>
<evidence type="ECO:0000313" key="5">
    <source>
        <dbReference type="Proteomes" id="UP000230423"/>
    </source>
</evidence>
<dbReference type="GO" id="GO:0005739">
    <property type="term" value="C:mitochondrion"/>
    <property type="evidence" value="ECO:0007669"/>
    <property type="project" value="TreeGrafter"/>
</dbReference>
<name>A0A2G9ULX4_TELCI</name>
<dbReference type="Gene3D" id="3.40.50.300">
    <property type="entry name" value="P-loop containing nucleotide triphosphate hydrolases"/>
    <property type="match status" value="1"/>
</dbReference>
<dbReference type="OrthoDB" id="188276at2759"/>
<sequence>MATIFALSSGALPSAIAVFRISGPSTFTGEDTAELFVHGSRAVADALAERLSAFEGIRQATRGEFTKRAFFNGKMDLHEVYGLRNLINAETQRQRQMSYSQMRGGAEALRIRDMLSDAMMRAFVLMDFAQRDVAIVSERAGTTRDSIEVRLNIAGVPMSLTDTAGIRDAEDSLEREGVKRAKQKILEADIVIAVVDASTAEEETASILSELEVTRIRQQFVLGELAVTSLPVIVVRNKSDLAQCKNYNKVESTARLDVVDCLETCALTTEGTRPLLNSLEKLVNGLCPDDSGPCMTDTQLLSEAREELENALSVRDTALLCEHLQRALDIFGQMAGSTVSEQILDDLFKQFCIGK</sequence>
<dbReference type="InterPro" id="IPR031168">
    <property type="entry name" value="G_TrmE"/>
</dbReference>
<dbReference type="InterPro" id="IPR006073">
    <property type="entry name" value="GTP-bd"/>
</dbReference>
<dbReference type="InterPro" id="IPR025867">
    <property type="entry name" value="MnmE_helical"/>
</dbReference>
<keyword evidence="5" id="KW-1185">Reference proteome</keyword>
<dbReference type="InterPro" id="IPR027368">
    <property type="entry name" value="MnmE_dom2"/>
</dbReference>